<dbReference type="RefSeq" id="XP_005178720.1">
    <property type="nucleotide sequence ID" value="XM_005178663.3"/>
</dbReference>
<evidence type="ECO:0000256" key="3">
    <source>
        <dbReference type="SAM" id="MobiDB-lite"/>
    </source>
</evidence>
<dbReference type="SUPFAM" id="SSF52058">
    <property type="entry name" value="L domain-like"/>
    <property type="match status" value="1"/>
</dbReference>
<evidence type="ECO:0000313" key="7">
    <source>
        <dbReference type="RefSeq" id="XP_005178720.1"/>
    </source>
</evidence>
<dbReference type="InterPro" id="IPR025875">
    <property type="entry name" value="Leu-rich_rpt_4"/>
</dbReference>
<accession>A0A1I8NC82</accession>
<dbReference type="Gene3D" id="3.80.10.10">
    <property type="entry name" value="Ribonuclease Inhibitor"/>
    <property type="match status" value="2"/>
</dbReference>
<name>A0A1I8NC82_MUSDO</name>
<feature type="region of interest" description="Disordered" evidence="3">
    <location>
        <begin position="32"/>
        <end position="71"/>
    </location>
</feature>
<evidence type="ECO:0000256" key="1">
    <source>
        <dbReference type="ARBA" id="ARBA00022614"/>
    </source>
</evidence>
<keyword evidence="6" id="KW-1185">Reference proteome</keyword>
<dbReference type="PANTHER" id="PTHR24366:SF96">
    <property type="entry name" value="LEUCINE RICH REPEAT CONTAINING 53"/>
    <property type="match status" value="1"/>
</dbReference>
<dbReference type="Pfam" id="PF13855">
    <property type="entry name" value="LRR_8"/>
    <property type="match status" value="2"/>
</dbReference>
<dbReference type="InterPro" id="IPR003591">
    <property type="entry name" value="Leu-rich_rpt_typical-subtyp"/>
</dbReference>
<reference evidence="7" key="2">
    <citation type="submission" date="2025-04" db="UniProtKB">
        <authorList>
            <consortium name="RefSeq"/>
        </authorList>
    </citation>
    <scope>IDENTIFICATION</scope>
    <source>
        <strain evidence="7">Aabys</strain>
    </source>
</reference>
<dbReference type="EnsemblMetazoa" id="MDOA013724-RA">
    <property type="protein sequence ID" value="MDOA013724-PA"/>
    <property type="gene ID" value="MDOA013724"/>
</dbReference>
<dbReference type="VEuPathDB" id="VectorBase:MDOA013724"/>
<keyword evidence="2" id="KW-0677">Repeat</keyword>
<dbReference type="InterPro" id="IPR001611">
    <property type="entry name" value="Leu-rich_rpt"/>
</dbReference>
<organism evidence="5">
    <name type="scientific">Musca domestica</name>
    <name type="common">House fly</name>
    <dbReference type="NCBI Taxonomy" id="7370"/>
    <lineage>
        <taxon>Eukaryota</taxon>
        <taxon>Metazoa</taxon>
        <taxon>Ecdysozoa</taxon>
        <taxon>Arthropoda</taxon>
        <taxon>Hexapoda</taxon>
        <taxon>Insecta</taxon>
        <taxon>Pterygota</taxon>
        <taxon>Neoptera</taxon>
        <taxon>Endopterygota</taxon>
        <taxon>Diptera</taxon>
        <taxon>Brachycera</taxon>
        <taxon>Muscomorpha</taxon>
        <taxon>Muscoidea</taxon>
        <taxon>Muscidae</taxon>
        <taxon>Musca</taxon>
    </lineage>
</organism>
<dbReference type="SMART" id="SM00364">
    <property type="entry name" value="LRR_BAC"/>
    <property type="match status" value="4"/>
</dbReference>
<feature type="signal peptide" evidence="4">
    <location>
        <begin position="1"/>
        <end position="25"/>
    </location>
</feature>
<feature type="compositionally biased region" description="Basic and acidic residues" evidence="3">
    <location>
        <begin position="38"/>
        <end position="51"/>
    </location>
</feature>
<dbReference type="Proteomes" id="UP001652621">
    <property type="component" value="Unplaced"/>
</dbReference>
<dbReference type="SMART" id="SM00369">
    <property type="entry name" value="LRR_TYP"/>
    <property type="match status" value="7"/>
</dbReference>
<evidence type="ECO:0000313" key="6">
    <source>
        <dbReference type="Proteomes" id="UP001652621"/>
    </source>
</evidence>
<dbReference type="InterPro" id="IPR032675">
    <property type="entry name" value="LRR_dom_sf"/>
</dbReference>
<dbReference type="STRING" id="7370.A0A1I8NC82"/>
<dbReference type="PROSITE" id="PS51450">
    <property type="entry name" value="LRR"/>
    <property type="match status" value="5"/>
</dbReference>
<dbReference type="VEuPathDB" id="VectorBase:MDOMA2_014914"/>
<keyword evidence="4" id="KW-0732">Signal</keyword>
<evidence type="ECO:0000256" key="4">
    <source>
        <dbReference type="SAM" id="SignalP"/>
    </source>
</evidence>
<proteinExistence type="predicted"/>
<feature type="chain" id="PRO_5044561492" evidence="4">
    <location>
        <begin position="26"/>
        <end position="630"/>
    </location>
</feature>
<feature type="compositionally biased region" description="Low complexity" evidence="3">
    <location>
        <begin position="61"/>
        <end position="71"/>
    </location>
</feature>
<dbReference type="PANTHER" id="PTHR24366">
    <property type="entry name" value="IG(IMMUNOGLOBULIN) AND LRR(LEUCINE RICH REPEAT) DOMAINS"/>
    <property type="match status" value="1"/>
</dbReference>
<sequence length="630" mass="72866">MAKLGLAVMAIFVVNSLLLGVRVRAQEPEFMEVTGETESSKDDVADSKENSISENSLAAGENSQDSSSNSPEVVSSFEYFYDEDDYLPALKEFDVGLLEDNCQQGECHDFQYDNPAEVVYFEKKPAIRFTSDTTYVFKRPQSYEVLKFLNSKFANFPLNLFYSLKIEELDMRNCSIQNMSWENFLMANSLSILLLSNNKLRDIKPSTFKLAENLAFLFLDGNRIERLHRDSFQDMKKLFMLDLHDNQLSTLPKGIFDSLGALQELNLAGNKLSIINNELFLNNPRLRSLHLDGNRLQQLEEYSLQAQKQMDFLDLSHNPNLQSLVANMNVDHLWVRNCSIARVNIYGKVHHVDLERNHILELYFSRPDALKTLRLSDNSLQQISSLSQATNLEYFDVSNNPHLKTLPEYWETDSLQTLDLSNTSLSNIPIAILSASERLKSLNVSHNRLTHLDPDQFRYFEKLQHFYLHGNNWNCYSLQLMMDMLIRPWKIGYTMDAYDPEYPGEYIGGIKCMYRIEDPQEEDKDTEEEESKYAQIASKENLALNTLAARLSQDAQEFTDDIIIPSEETQGDSAQFTLSEVDTLRNEFKAIIGIYEQKFKFMLQKMDDLDRRLRVFEQYNKNLQQITITV</sequence>
<evidence type="ECO:0000256" key="2">
    <source>
        <dbReference type="ARBA" id="ARBA00022737"/>
    </source>
</evidence>
<keyword evidence="1" id="KW-0433">Leucine-rich repeat</keyword>
<dbReference type="OrthoDB" id="676979at2759"/>
<evidence type="ECO:0000313" key="5">
    <source>
        <dbReference type="EnsemblMetazoa" id="MDOA013724-PA"/>
    </source>
</evidence>
<dbReference type="Pfam" id="PF12799">
    <property type="entry name" value="LRR_4"/>
    <property type="match status" value="1"/>
</dbReference>
<dbReference type="KEGG" id="mde:101887269"/>
<reference evidence="5" key="1">
    <citation type="submission" date="2020-05" db="UniProtKB">
        <authorList>
            <consortium name="EnsemblMetazoa"/>
        </authorList>
    </citation>
    <scope>IDENTIFICATION</scope>
    <source>
        <strain evidence="5">Aabys</strain>
    </source>
</reference>
<gene>
    <name evidence="5" type="primary">101887269</name>
    <name evidence="7" type="synonym">LOC101887269</name>
</gene>
<dbReference type="eggNOG" id="KOG0619">
    <property type="taxonomic scope" value="Eukaryota"/>
</dbReference>
<dbReference type="AlphaFoldDB" id="A0A1I8NC82"/>
<protein>
    <submittedName>
        <fullName evidence="7">Uncharacterized protein LOC101887269</fullName>
    </submittedName>
</protein>